<proteinExistence type="predicted"/>
<accession>A0A6B3R1E0</accession>
<feature type="domain" description="ABM" evidence="1">
    <location>
        <begin position="2"/>
        <end position="97"/>
    </location>
</feature>
<sequence length="98" mass="11754">MLIRIVKMKFKPEAVEGFQMLFQKNKEKIRHFEGCQRLELYQDQKDPTLFFTYSYWNSESHLNAYRHSALFAEVWKATKTGFSQKAEAWSLDKLIELN</sequence>
<dbReference type="SUPFAM" id="SSF54909">
    <property type="entry name" value="Dimeric alpha+beta barrel"/>
    <property type="match status" value="1"/>
</dbReference>
<reference evidence="2 3" key="1">
    <citation type="submission" date="2020-02" db="EMBL/GenBank/DDBJ databases">
        <title>Flavobacteriaceae Psychroflexus bacterium YR1-1, complete genome.</title>
        <authorList>
            <person name="Li Y."/>
            <person name="Wu S."/>
        </authorList>
    </citation>
    <scope>NUCLEOTIDE SEQUENCE [LARGE SCALE GENOMIC DNA]</scope>
    <source>
        <strain evidence="2 3">YR1-1</strain>
    </source>
</reference>
<dbReference type="Pfam" id="PF03992">
    <property type="entry name" value="ABM"/>
    <property type="match status" value="1"/>
</dbReference>
<protein>
    <submittedName>
        <fullName evidence="2">Antibiotic biosynthesis monooxygenase</fullName>
    </submittedName>
</protein>
<evidence type="ECO:0000259" key="1">
    <source>
        <dbReference type="PROSITE" id="PS51725"/>
    </source>
</evidence>
<keyword evidence="2" id="KW-0560">Oxidoreductase</keyword>
<evidence type="ECO:0000313" key="2">
    <source>
        <dbReference type="EMBL" id="NEV93260.1"/>
    </source>
</evidence>
<comment type="caution">
    <text evidence="2">The sequence shown here is derived from an EMBL/GenBank/DDBJ whole genome shotgun (WGS) entry which is preliminary data.</text>
</comment>
<dbReference type="EMBL" id="JAAIKD010000002">
    <property type="protein sequence ID" value="NEV93260.1"/>
    <property type="molecule type" value="Genomic_DNA"/>
</dbReference>
<gene>
    <name evidence="2" type="ORF">G3567_03735</name>
</gene>
<dbReference type="Gene3D" id="3.30.70.100">
    <property type="match status" value="1"/>
</dbReference>
<dbReference type="InterPro" id="IPR007138">
    <property type="entry name" value="ABM_dom"/>
</dbReference>
<dbReference type="InterPro" id="IPR011008">
    <property type="entry name" value="Dimeric_a/b-barrel"/>
</dbReference>
<organism evidence="2 3">
    <name type="scientific">Psychroflexus aurantiacus</name>
    <dbReference type="NCBI Taxonomy" id="2709310"/>
    <lineage>
        <taxon>Bacteria</taxon>
        <taxon>Pseudomonadati</taxon>
        <taxon>Bacteroidota</taxon>
        <taxon>Flavobacteriia</taxon>
        <taxon>Flavobacteriales</taxon>
        <taxon>Flavobacteriaceae</taxon>
        <taxon>Psychroflexus</taxon>
    </lineage>
</organism>
<dbReference type="PROSITE" id="PS51725">
    <property type="entry name" value="ABM"/>
    <property type="match status" value="1"/>
</dbReference>
<evidence type="ECO:0000313" key="3">
    <source>
        <dbReference type="Proteomes" id="UP000478505"/>
    </source>
</evidence>
<keyword evidence="3" id="KW-1185">Reference proteome</keyword>
<dbReference type="AlphaFoldDB" id="A0A6B3R1E0"/>
<dbReference type="Proteomes" id="UP000478505">
    <property type="component" value="Unassembled WGS sequence"/>
</dbReference>
<dbReference type="GO" id="GO:0004497">
    <property type="term" value="F:monooxygenase activity"/>
    <property type="evidence" value="ECO:0007669"/>
    <property type="project" value="UniProtKB-KW"/>
</dbReference>
<dbReference type="RefSeq" id="WP_164003986.1">
    <property type="nucleotide sequence ID" value="NZ_JAAIKD010000002.1"/>
</dbReference>
<name>A0A6B3R1E0_9FLAO</name>
<keyword evidence="2" id="KW-0503">Monooxygenase</keyword>